<dbReference type="InterPro" id="IPR010982">
    <property type="entry name" value="Lambda_DNA-bd_dom_sf"/>
</dbReference>
<gene>
    <name evidence="2" type="ORF">H8R94_08355</name>
</gene>
<dbReference type="InterPro" id="IPR011990">
    <property type="entry name" value="TPR-like_helical_dom_sf"/>
</dbReference>
<dbReference type="InterPro" id="IPR001387">
    <property type="entry name" value="Cro/C1-type_HTH"/>
</dbReference>
<name>A0ABR7GHN2_9FIRM</name>
<evidence type="ECO:0000313" key="2">
    <source>
        <dbReference type="EMBL" id="MBC5686605.1"/>
    </source>
</evidence>
<comment type="caution">
    <text evidence="2">The sequence shown here is derived from an EMBL/GenBank/DDBJ whole genome shotgun (WGS) entry which is preliminary data.</text>
</comment>
<dbReference type="SMART" id="SM00530">
    <property type="entry name" value="HTH_XRE"/>
    <property type="match status" value="1"/>
</dbReference>
<dbReference type="Proteomes" id="UP000643810">
    <property type="component" value="Unassembled WGS sequence"/>
</dbReference>
<dbReference type="RefSeq" id="WP_186854389.1">
    <property type="nucleotide sequence ID" value="NZ_JACOPG010000003.1"/>
</dbReference>
<proteinExistence type="predicted"/>
<dbReference type="SUPFAM" id="SSF48452">
    <property type="entry name" value="TPR-like"/>
    <property type="match status" value="1"/>
</dbReference>
<protein>
    <submittedName>
        <fullName evidence="2">Helix-turn-helix transcriptional regulator</fullName>
    </submittedName>
</protein>
<evidence type="ECO:0000313" key="3">
    <source>
        <dbReference type="Proteomes" id="UP000643810"/>
    </source>
</evidence>
<organism evidence="2 3">
    <name type="scientific">Roseburia lenta</name>
    <dbReference type="NCBI Taxonomy" id="2763061"/>
    <lineage>
        <taxon>Bacteria</taxon>
        <taxon>Bacillati</taxon>
        <taxon>Bacillota</taxon>
        <taxon>Clostridia</taxon>
        <taxon>Lachnospirales</taxon>
        <taxon>Lachnospiraceae</taxon>
        <taxon>Roseburia</taxon>
    </lineage>
</organism>
<dbReference type="SUPFAM" id="SSF47413">
    <property type="entry name" value="lambda repressor-like DNA-binding domains"/>
    <property type="match status" value="1"/>
</dbReference>
<dbReference type="PROSITE" id="PS50943">
    <property type="entry name" value="HTH_CROC1"/>
    <property type="match status" value="1"/>
</dbReference>
<feature type="domain" description="HTH cro/C1-type" evidence="1">
    <location>
        <begin position="10"/>
        <end position="62"/>
    </location>
</feature>
<evidence type="ECO:0000259" key="1">
    <source>
        <dbReference type="PROSITE" id="PS50943"/>
    </source>
</evidence>
<sequence length="309" mass="36502">MKEQSMGRILRRIRIEQGMTQEALVEGICTAGYLSRVENGSQIPSRQIYQLLMERLGESGYSYAYWQEEEEKEQTCRELLHALQTWQKEHVDEKLLKLQKMKGAQDIRERQFYGMAHVIWLYMNEAIPQEDYLGCCRTIWESDAQGKTRRRQGMDKIEFAEMSEVQLWILNNLAIGHMWRGEYRESASILLRLCRYGQKSAEDVRLPWSVRAALCHNMAVCLLEMEKPKEALYFCDQAIAILQKEGGLSSVLYVLRLQMEAYRMLQDMDAYYRAQTLLHHLNCHLVKEKGSRAQIEKRLWDRRTLFVIF</sequence>
<dbReference type="EMBL" id="JACOPG010000003">
    <property type="protein sequence ID" value="MBC5686605.1"/>
    <property type="molecule type" value="Genomic_DNA"/>
</dbReference>
<reference evidence="2 3" key="1">
    <citation type="submission" date="2020-08" db="EMBL/GenBank/DDBJ databases">
        <title>Genome public.</title>
        <authorList>
            <person name="Liu C."/>
            <person name="Sun Q."/>
        </authorList>
    </citation>
    <scope>NUCLEOTIDE SEQUENCE [LARGE SCALE GENOMIC DNA]</scope>
    <source>
        <strain evidence="2 3">NSJ-9</strain>
    </source>
</reference>
<accession>A0ABR7GHN2</accession>
<keyword evidence="3" id="KW-1185">Reference proteome</keyword>
<dbReference type="Gene3D" id="1.25.40.10">
    <property type="entry name" value="Tetratricopeptide repeat domain"/>
    <property type="match status" value="1"/>
</dbReference>
<dbReference type="Pfam" id="PF13560">
    <property type="entry name" value="HTH_31"/>
    <property type="match status" value="1"/>
</dbReference>
<dbReference type="CDD" id="cd00093">
    <property type="entry name" value="HTH_XRE"/>
    <property type="match status" value="1"/>
</dbReference>